<accession>A0A6J4SMR1</accession>
<feature type="compositionally biased region" description="Basic residues" evidence="1">
    <location>
        <begin position="273"/>
        <end position="306"/>
    </location>
</feature>
<sequence length="646" mass="70121">AHESSSRTAGTHPDREPRSRRRRRPLPGQALRRGRRRGLRRRLPRRARPLARRGALPRPGCGVLERGAHARGGRGGPGRRLGRVLPGRCDGPLGVRRRGLDRRLRHLARRAAAQGRCGPDRPVGRARRGRGAARARRRPSGARRPRRGRGGARHPARRRRRAGRQACRRARSAAAGGDVAGPAPPRRRAAGRAAGAGGRSRAGPLRLVVRAVPALLRRPEGRRAAPARAGRVGLRRPLPAPDPPDRAQEPQGAQQLADRRSRRSRLAVGDRRARGRPRCRPSRARHGRRRPPPRRHGARAGHRHRPGLRDPVLGRPPVADRAPGVVPPPPRRDAQVRREPAQALPGHLQRQLGLAVVGRALAGAAAHRPLLGRLRDQGLPRRQPAHQAAAVLGVADPRGPRRRPRRRLPRRGLHQAHGDAGAGQARLLAVLHVLHVEELALGAHRVPDRAGDVGRAGVLPPQLLRQHARHPPRVPAARRSAGVHRAAGPGRDAEPVLRHLLGLRELRERAGAPRLGGVHGLREVRGQGAAPRRAAAAARAAPQRGPAREPGAAAPRRRHLPGDPERRPDRLRQARRRQHGDRGGQPRPAQRTGGGRRGARPSRPAARLPRPRRHPRPALRLAHRAQLRPPVAADADGPCAGGGDAV</sequence>
<organism evidence="2">
    <name type="scientific">uncultured Solirubrobacteraceae bacterium</name>
    <dbReference type="NCBI Taxonomy" id="1162706"/>
    <lineage>
        <taxon>Bacteria</taxon>
        <taxon>Bacillati</taxon>
        <taxon>Actinomycetota</taxon>
        <taxon>Thermoleophilia</taxon>
        <taxon>Solirubrobacterales</taxon>
        <taxon>Solirubrobacteraceae</taxon>
        <taxon>environmental samples</taxon>
    </lineage>
</organism>
<dbReference type="GO" id="GO:0004556">
    <property type="term" value="F:alpha-amylase activity"/>
    <property type="evidence" value="ECO:0007669"/>
    <property type="project" value="UniProtKB-EC"/>
</dbReference>
<keyword evidence="2" id="KW-0326">Glycosidase</keyword>
<feature type="compositionally biased region" description="Basic and acidic residues" evidence="1">
    <location>
        <begin position="560"/>
        <end position="572"/>
    </location>
</feature>
<feature type="compositionally biased region" description="Low complexity" evidence="1">
    <location>
        <begin position="315"/>
        <end position="324"/>
    </location>
</feature>
<feature type="compositionally biased region" description="Low complexity" evidence="1">
    <location>
        <begin position="627"/>
        <end position="638"/>
    </location>
</feature>
<feature type="compositionally biased region" description="Low complexity" evidence="1">
    <location>
        <begin position="224"/>
        <end position="237"/>
    </location>
</feature>
<protein>
    <submittedName>
        <fullName evidence="2">GH13_3 / GH13 / GH13_36</fullName>
        <ecNumber evidence="2">3.2.1.1</ecNumber>
    </submittedName>
</protein>
<feature type="region of interest" description="Disordered" evidence="1">
    <location>
        <begin position="1"/>
        <end position="83"/>
    </location>
</feature>
<feature type="region of interest" description="Disordered" evidence="1">
    <location>
        <begin position="517"/>
        <end position="646"/>
    </location>
</feature>
<dbReference type="EMBL" id="CADCVJ010000246">
    <property type="protein sequence ID" value="CAA9497931.1"/>
    <property type="molecule type" value="Genomic_DNA"/>
</dbReference>
<evidence type="ECO:0000313" key="2">
    <source>
        <dbReference type="EMBL" id="CAA9497931.1"/>
    </source>
</evidence>
<gene>
    <name evidence="2" type="ORF">AVDCRST_MAG38-3049</name>
</gene>
<proteinExistence type="predicted"/>
<feature type="region of interest" description="Disordered" evidence="1">
    <location>
        <begin position="395"/>
        <end position="420"/>
    </location>
</feature>
<dbReference type="EC" id="3.2.1.1" evidence="2"/>
<feature type="compositionally biased region" description="Basic residues" evidence="1">
    <location>
        <begin position="609"/>
        <end position="626"/>
    </location>
</feature>
<feature type="compositionally biased region" description="Basic residues" evidence="1">
    <location>
        <begin position="124"/>
        <end position="171"/>
    </location>
</feature>
<feature type="region of interest" description="Disordered" evidence="1">
    <location>
        <begin position="468"/>
        <end position="491"/>
    </location>
</feature>
<keyword evidence="2" id="KW-0378">Hydrolase</keyword>
<feature type="region of interest" description="Disordered" evidence="1">
    <location>
        <begin position="220"/>
        <end position="345"/>
    </location>
</feature>
<evidence type="ECO:0000256" key="1">
    <source>
        <dbReference type="SAM" id="MobiDB-lite"/>
    </source>
</evidence>
<feature type="non-terminal residue" evidence="2">
    <location>
        <position position="646"/>
    </location>
</feature>
<feature type="compositionally biased region" description="Basic residues" evidence="1">
    <location>
        <begin position="32"/>
        <end position="51"/>
    </location>
</feature>
<feature type="region of interest" description="Disordered" evidence="1">
    <location>
        <begin position="110"/>
        <end position="200"/>
    </location>
</feature>
<reference evidence="2" key="1">
    <citation type="submission" date="2020-02" db="EMBL/GenBank/DDBJ databases">
        <authorList>
            <person name="Meier V. D."/>
        </authorList>
    </citation>
    <scope>NUCLEOTIDE SEQUENCE</scope>
    <source>
        <strain evidence="2">AVDCRST_MAG38</strain>
    </source>
</reference>
<feature type="compositionally biased region" description="Low complexity" evidence="1">
    <location>
        <begin position="172"/>
        <end position="181"/>
    </location>
</feature>
<name>A0A6J4SMR1_9ACTN</name>
<feature type="non-terminal residue" evidence="2">
    <location>
        <position position="1"/>
    </location>
</feature>
<feature type="compositionally biased region" description="Basic residues" evidence="1">
    <location>
        <begin position="400"/>
        <end position="414"/>
    </location>
</feature>
<dbReference type="AlphaFoldDB" id="A0A6J4SMR1"/>
<feature type="compositionally biased region" description="Basic and acidic residues" evidence="1">
    <location>
        <begin position="330"/>
        <end position="340"/>
    </location>
</feature>
<feature type="compositionally biased region" description="Low complexity" evidence="1">
    <location>
        <begin position="526"/>
        <end position="554"/>
    </location>
</feature>